<dbReference type="STRING" id="68775.A0A5C3M0U0"/>
<evidence type="ECO:0000313" key="4">
    <source>
        <dbReference type="Proteomes" id="UP000308652"/>
    </source>
</evidence>
<protein>
    <recommendedName>
        <fullName evidence="5">GPI anchored protein</fullName>
    </recommendedName>
</protein>
<dbReference type="OrthoDB" id="5358959at2759"/>
<evidence type="ECO:0000256" key="2">
    <source>
        <dbReference type="SAM" id="SignalP"/>
    </source>
</evidence>
<feature type="compositionally biased region" description="Low complexity" evidence="1">
    <location>
        <begin position="193"/>
        <end position="206"/>
    </location>
</feature>
<keyword evidence="2" id="KW-0732">Signal</keyword>
<reference evidence="3 4" key="1">
    <citation type="journal article" date="2019" name="Nat. Ecol. Evol.">
        <title>Megaphylogeny resolves global patterns of mushroom evolution.</title>
        <authorList>
            <person name="Varga T."/>
            <person name="Krizsan K."/>
            <person name="Foldi C."/>
            <person name="Dima B."/>
            <person name="Sanchez-Garcia M."/>
            <person name="Sanchez-Ramirez S."/>
            <person name="Szollosi G.J."/>
            <person name="Szarkandi J.G."/>
            <person name="Papp V."/>
            <person name="Albert L."/>
            <person name="Andreopoulos W."/>
            <person name="Angelini C."/>
            <person name="Antonin V."/>
            <person name="Barry K.W."/>
            <person name="Bougher N.L."/>
            <person name="Buchanan P."/>
            <person name="Buyck B."/>
            <person name="Bense V."/>
            <person name="Catcheside P."/>
            <person name="Chovatia M."/>
            <person name="Cooper J."/>
            <person name="Damon W."/>
            <person name="Desjardin D."/>
            <person name="Finy P."/>
            <person name="Geml J."/>
            <person name="Haridas S."/>
            <person name="Hughes K."/>
            <person name="Justo A."/>
            <person name="Karasinski D."/>
            <person name="Kautmanova I."/>
            <person name="Kiss B."/>
            <person name="Kocsube S."/>
            <person name="Kotiranta H."/>
            <person name="LaButti K.M."/>
            <person name="Lechner B.E."/>
            <person name="Liimatainen K."/>
            <person name="Lipzen A."/>
            <person name="Lukacs Z."/>
            <person name="Mihaltcheva S."/>
            <person name="Morgado L.N."/>
            <person name="Niskanen T."/>
            <person name="Noordeloos M.E."/>
            <person name="Ohm R.A."/>
            <person name="Ortiz-Santana B."/>
            <person name="Ovrebo C."/>
            <person name="Racz N."/>
            <person name="Riley R."/>
            <person name="Savchenko A."/>
            <person name="Shiryaev A."/>
            <person name="Soop K."/>
            <person name="Spirin V."/>
            <person name="Szebenyi C."/>
            <person name="Tomsovsky M."/>
            <person name="Tulloss R.E."/>
            <person name="Uehling J."/>
            <person name="Grigoriev I.V."/>
            <person name="Vagvolgyi C."/>
            <person name="Papp T."/>
            <person name="Martin F.M."/>
            <person name="Miettinen O."/>
            <person name="Hibbett D.S."/>
            <person name="Nagy L.G."/>
        </authorList>
    </citation>
    <scope>NUCLEOTIDE SEQUENCE [LARGE SCALE GENOMIC DNA]</scope>
    <source>
        <strain evidence="3 4">CBS 166.37</strain>
    </source>
</reference>
<dbReference type="Proteomes" id="UP000308652">
    <property type="component" value="Unassembled WGS sequence"/>
</dbReference>
<proteinExistence type="predicted"/>
<keyword evidence="4" id="KW-1185">Reference proteome</keyword>
<organism evidence="3 4">
    <name type="scientific">Crucibulum laeve</name>
    <dbReference type="NCBI Taxonomy" id="68775"/>
    <lineage>
        <taxon>Eukaryota</taxon>
        <taxon>Fungi</taxon>
        <taxon>Dikarya</taxon>
        <taxon>Basidiomycota</taxon>
        <taxon>Agaricomycotina</taxon>
        <taxon>Agaricomycetes</taxon>
        <taxon>Agaricomycetidae</taxon>
        <taxon>Agaricales</taxon>
        <taxon>Agaricineae</taxon>
        <taxon>Nidulariaceae</taxon>
        <taxon>Crucibulum</taxon>
    </lineage>
</organism>
<dbReference type="AlphaFoldDB" id="A0A5C3M0U0"/>
<gene>
    <name evidence="3" type="ORF">BDQ12DRAFT_712762</name>
</gene>
<sequence>MVSFRSAVVSIVSVALIHSLDVAATRLPPSARAADVINETTIPALLRKPSANRSLADLEARQSSSGSCDVGYLPCDSGDGCCQVGYYCGVWGGKRGCCRIGRTCRANDDPCEFENYFPCSGENFCCPNGSTCSRDSAGSPQCDDTGSGTLPSLTRPSLTSTFTRTSSSTAFTSINDGGLPPRSTTSSVRPAFTSSLTTSADSSGSTLRPENAFGNGASSNEVIWTSLAFVGLTMQLALSTLF</sequence>
<accession>A0A5C3M0U0</accession>
<feature type="chain" id="PRO_5022973991" description="GPI anchored protein" evidence="2">
    <location>
        <begin position="25"/>
        <end position="242"/>
    </location>
</feature>
<evidence type="ECO:0000313" key="3">
    <source>
        <dbReference type="EMBL" id="TFK38323.1"/>
    </source>
</evidence>
<evidence type="ECO:0000256" key="1">
    <source>
        <dbReference type="SAM" id="MobiDB-lite"/>
    </source>
</evidence>
<name>A0A5C3M0U0_9AGAR</name>
<feature type="signal peptide" evidence="2">
    <location>
        <begin position="1"/>
        <end position="24"/>
    </location>
</feature>
<dbReference type="EMBL" id="ML213603">
    <property type="protein sequence ID" value="TFK38323.1"/>
    <property type="molecule type" value="Genomic_DNA"/>
</dbReference>
<feature type="region of interest" description="Disordered" evidence="1">
    <location>
        <begin position="173"/>
        <end position="212"/>
    </location>
</feature>
<evidence type="ECO:0008006" key="5">
    <source>
        <dbReference type="Google" id="ProtNLM"/>
    </source>
</evidence>